<dbReference type="Proteomes" id="UP000307440">
    <property type="component" value="Unassembled WGS sequence"/>
</dbReference>
<evidence type="ECO:0000313" key="3">
    <source>
        <dbReference type="Proteomes" id="UP000307440"/>
    </source>
</evidence>
<evidence type="ECO:0000313" key="2">
    <source>
        <dbReference type="EMBL" id="TFK24316.1"/>
    </source>
</evidence>
<evidence type="ECO:0000256" key="1">
    <source>
        <dbReference type="SAM" id="MobiDB-lite"/>
    </source>
</evidence>
<feature type="compositionally biased region" description="Basic and acidic residues" evidence="1">
    <location>
        <begin position="301"/>
        <end position="324"/>
    </location>
</feature>
<feature type="region of interest" description="Disordered" evidence="1">
    <location>
        <begin position="301"/>
        <end position="364"/>
    </location>
</feature>
<dbReference type="STRING" id="230819.A0A5C3KUW6"/>
<dbReference type="OrthoDB" id="2563277at2759"/>
<dbReference type="EMBL" id="ML210202">
    <property type="protein sequence ID" value="TFK24316.1"/>
    <property type="molecule type" value="Genomic_DNA"/>
</dbReference>
<keyword evidence="3" id="KW-1185">Reference proteome</keyword>
<reference evidence="2 3" key="1">
    <citation type="journal article" date="2019" name="Nat. Ecol. Evol.">
        <title>Megaphylogeny resolves global patterns of mushroom evolution.</title>
        <authorList>
            <person name="Varga T."/>
            <person name="Krizsan K."/>
            <person name="Foldi C."/>
            <person name="Dima B."/>
            <person name="Sanchez-Garcia M."/>
            <person name="Sanchez-Ramirez S."/>
            <person name="Szollosi G.J."/>
            <person name="Szarkandi J.G."/>
            <person name="Papp V."/>
            <person name="Albert L."/>
            <person name="Andreopoulos W."/>
            <person name="Angelini C."/>
            <person name="Antonin V."/>
            <person name="Barry K.W."/>
            <person name="Bougher N.L."/>
            <person name="Buchanan P."/>
            <person name="Buyck B."/>
            <person name="Bense V."/>
            <person name="Catcheside P."/>
            <person name="Chovatia M."/>
            <person name="Cooper J."/>
            <person name="Damon W."/>
            <person name="Desjardin D."/>
            <person name="Finy P."/>
            <person name="Geml J."/>
            <person name="Haridas S."/>
            <person name="Hughes K."/>
            <person name="Justo A."/>
            <person name="Karasinski D."/>
            <person name="Kautmanova I."/>
            <person name="Kiss B."/>
            <person name="Kocsube S."/>
            <person name="Kotiranta H."/>
            <person name="LaButti K.M."/>
            <person name="Lechner B.E."/>
            <person name="Liimatainen K."/>
            <person name="Lipzen A."/>
            <person name="Lukacs Z."/>
            <person name="Mihaltcheva S."/>
            <person name="Morgado L.N."/>
            <person name="Niskanen T."/>
            <person name="Noordeloos M.E."/>
            <person name="Ohm R.A."/>
            <person name="Ortiz-Santana B."/>
            <person name="Ovrebo C."/>
            <person name="Racz N."/>
            <person name="Riley R."/>
            <person name="Savchenko A."/>
            <person name="Shiryaev A."/>
            <person name="Soop K."/>
            <person name="Spirin V."/>
            <person name="Szebenyi C."/>
            <person name="Tomsovsky M."/>
            <person name="Tulloss R.E."/>
            <person name="Uehling J."/>
            <person name="Grigoriev I.V."/>
            <person name="Vagvolgyi C."/>
            <person name="Papp T."/>
            <person name="Martin F.M."/>
            <person name="Miettinen O."/>
            <person name="Hibbett D.S."/>
            <person name="Nagy L.G."/>
        </authorList>
    </citation>
    <scope>NUCLEOTIDE SEQUENCE [LARGE SCALE GENOMIC DNA]</scope>
    <source>
        <strain evidence="2 3">CBS 121175</strain>
    </source>
</reference>
<sequence>MPFLNPRLGSTYLPAAIFSMLFLQICIATSLSSGKIVPQGSGSPWIVGEGEDTSHSLAIDLAMFSNNLDLEAMPAMPNMMTLNASLESPDLKIGGRRKAAMDVLVKDDAEVRAKDEVKIGAQMKEWQCKSDCCCCCENGRRVGCEVSWRGLMSSRWYGLGLSNISSFKPHARNGTSLSHDADVSNAELSREYFLPPSIKQSVKADSKRISFVSLTRPSSAISFAGLDSFNEVRHGFEFHDYRPAFHAPPVSVPGGASMNASWATTNDSQSTSIASSAAYRRAYGHRKGQSSAWTIARRVQVREKEREKELPEVPRDEGGSEDGHGGMSRYTRQRVGSDASSFYFRAPNPRGQHRRRESNLSVSSISGMPPISMFTRAHHRKTSSVTSAGSIAISYAMHGAIGGRAVSARYRRESSYDLVASDASMYAHQSGSRNMARPWLGDTMFETEIGGDYGEPECTMRRRETGGAWRWMIRCWTSVFGNDDNGMAPGRQFRPLSIISNQIMHNPGEDDTMISMSFSMIGGGHVRRRPIGSTIDASSALCSDREDEPAPEDDCQDGLSQLVRVDVQGNELELAPLPKKQKMATLVEKPAIASTSSFQFGDDRMIKAQRGLLKRASLEDNCWLLTTRIPAIRIQHLHLDIRKFWCRRPSPFAFG</sequence>
<gene>
    <name evidence="2" type="ORF">FA15DRAFT_694487</name>
</gene>
<organism evidence="2 3">
    <name type="scientific">Coprinopsis marcescibilis</name>
    <name type="common">Agaric fungus</name>
    <name type="synonym">Psathyrella marcescibilis</name>
    <dbReference type="NCBI Taxonomy" id="230819"/>
    <lineage>
        <taxon>Eukaryota</taxon>
        <taxon>Fungi</taxon>
        <taxon>Dikarya</taxon>
        <taxon>Basidiomycota</taxon>
        <taxon>Agaricomycotina</taxon>
        <taxon>Agaricomycetes</taxon>
        <taxon>Agaricomycetidae</taxon>
        <taxon>Agaricales</taxon>
        <taxon>Agaricineae</taxon>
        <taxon>Psathyrellaceae</taxon>
        <taxon>Coprinopsis</taxon>
    </lineage>
</organism>
<name>A0A5C3KUW6_COPMA</name>
<feature type="non-terminal residue" evidence="2">
    <location>
        <position position="655"/>
    </location>
</feature>
<accession>A0A5C3KUW6</accession>
<dbReference type="AlphaFoldDB" id="A0A5C3KUW6"/>
<proteinExistence type="predicted"/>
<protein>
    <submittedName>
        <fullName evidence="2">Uncharacterized protein</fullName>
    </submittedName>
</protein>